<evidence type="ECO:0000313" key="2">
    <source>
        <dbReference type="EMBL" id="KAJ8065877.1"/>
    </source>
</evidence>
<protein>
    <submittedName>
        <fullName evidence="2">Uncharacterized protein</fullName>
    </submittedName>
</protein>
<dbReference type="AlphaFoldDB" id="A0A9X0AN71"/>
<name>A0A9X0AN71_9HELO</name>
<reference evidence="2" key="1">
    <citation type="submission" date="2022-11" db="EMBL/GenBank/DDBJ databases">
        <title>Genome Resource of Sclerotinia nivalis Strain SnTB1, a Plant Pathogen Isolated from American Ginseng.</title>
        <authorList>
            <person name="Fan S."/>
        </authorList>
    </citation>
    <scope>NUCLEOTIDE SEQUENCE</scope>
    <source>
        <strain evidence="2">SnTB1</strain>
    </source>
</reference>
<dbReference type="EMBL" id="JAPEIS010000005">
    <property type="protein sequence ID" value="KAJ8065877.1"/>
    <property type="molecule type" value="Genomic_DNA"/>
</dbReference>
<evidence type="ECO:0000313" key="3">
    <source>
        <dbReference type="Proteomes" id="UP001152300"/>
    </source>
</evidence>
<feature type="chain" id="PRO_5040934522" evidence="1">
    <location>
        <begin position="17"/>
        <end position="103"/>
    </location>
</feature>
<comment type="caution">
    <text evidence="2">The sequence shown here is derived from an EMBL/GenBank/DDBJ whole genome shotgun (WGS) entry which is preliminary data.</text>
</comment>
<proteinExistence type="predicted"/>
<sequence length="103" mass="11523">MYYFTASGILAIPLLALPNQVLIVTETEVQLDPDVIFSISSNNIPDLSPELDIMWLALQRYLIYAAFPSLCTGEAIRKQFVYILKSGLSISTVAFTEKELYTT</sequence>
<accession>A0A9X0AN71</accession>
<keyword evidence="3" id="KW-1185">Reference proteome</keyword>
<keyword evidence="1" id="KW-0732">Signal</keyword>
<feature type="signal peptide" evidence="1">
    <location>
        <begin position="1"/>
        <end position="16"/>
    </location>
</feature>
<dbReference type="Proteomes" id="UP001152300">
    <property type="component" value="Unassembled WGS sequence"/>
</dbReference>
<gene>
    <name evidence="2" type="ORF">OCU04_004979</name>
</gene>
<evidence type="ECO:0000256" key="1">
    <source>
        <dbReference type="SAM" id="SignalP"/>
    </source>
</evidence>
<organism evidence="2 3">
    <name type="scientific">Sclerotinia nivalis</name>
    <dbReference type="NCBI Taxonomy" id="352851"/>
    <lineage>
        <taxon>Eukaryota</taxon>
        <taxon>Fungi</taxon>
        <taxon>Dikarya</taxon>
        <taxon>Ascomycota</taxon>
        <taxon>Pezizomycotina</taxon>
        <taxon>Leotiomycetes</taxon>
        <taxon>Helotiales</taxon>
        <taxon>Sclerotiniaceae</taxon>
        <taxon>Sclerotinia</taxon>
    </lineage>
</organism>